<accession>A0A9N8F1N6</accession>
<evidence type="ECO:0000313" key="4">
    <source>
        <dbReference type="Proteomes" id="UP001153069"/>
    </source>
</evidence>
<protein>
    <submittedName>
        <fullName evidence="3">Uncharacterized protein</fullName>
    </submittedName>
</protein>
<evidence type="ECO:0000256" key="1">
    <source>
        <dbReference type="SAM" id="MobiDB-lite"/>
    </source>
</evidence>
<dbReference type="AlphaFoldDB" id="A0A9N8F1N6"/>
<feature type="signal peptide" evidence="2">
    <location>
        <begin position="1"/>
        <end position="19"/>
    </location>
</feature>
<feature type="compositionally biased region" description="Pro residues" evidence="1">
    <location>
        <begin position="197"/>
        <end position="206"/>
    </location>
</feature>
<organism evidence="3 4">
    <name type="scientific">Seminavis robusta</name>
    <dbReference type="NCBI Taxonomy" id="568900"/>
    <lineage>
        <taxon>Eukaryota</taxon>
        <taxon>Sar</taxon>
        <taxon>Stramenopiles</taxon>
        <taxon>Ochrophyta</taxon>
        <taxon>Bacillariophyta</taxon>
        <taxon>Bacillariophyceae</taxon>
        <taxon>Bacillariophycidae</taxon>
        <taxon>Naviculales</taxon>
        <taxon>Naviculaceae</taxon>
        <taxon>Seminavis</taxon>
    </lineage>
</organism>
<gene>
    <name evidence="3" type="ORF">SEMRO_2630_G333130.1</name>
</gene>
<name>A0A9N8F1N6_9STRA</name>
<feature type="compositionally biased region" description="Basic residues" evidence="1">
    <location>
        <begin position="124"/>
        <end position="133"/>
    </location>
</feature>
<feature type="chain" id="PRO_5040369873" evidence="2">
    <location>
        <begin position="20"/>
        <end position="319"/>
    </location>
</feature>
<feature type="compositionally biased region" description="Basic residues" evidence="1">
    <location>
        <begin position="97"/>
        <end position="107"/>
    </location>
</feature>
<dbReference type="EMBL" id="CAICTM010002628">
    <property type="protein sequence ID" value="CAB9529804.1"/>
    <property type="molecule type" value="Genomic_DNA"/>
</dbReference>
<keyword evidence="2" id="KW-0732">Signal</keyword>
<sequence length="319" mass="34059">MYLKSVFLTVALASSFAAAHPHPPHPHPNCTVGIDTEACTLPDGGAGMFVCRPRPPHDGKHHGGGGIGGAFLRVVDRFTGHHPPPHSHSEDEAHLGPPHHGHGHGDHHHGGDKEEHHHWGEKEHHHHGPHRQLRSGSSSSSSSSRSGPPGPHHGGRHGHGPHGSSRSGPHHGGRHGHGPHGHVPPDFLSPSHCVPVDGPPKDFPPPPHHDHHHPPAPTCGCCGDVCPVKLDCGCGGCKVQHGRFAGTEGVWVTVTSLRDETTKVRKCVPAGAYVDADSNRVQCVTECSEDMVEDEGPVDLFMEDRFGGDEDLEERESRD</sequence>
<feature type="region of interest" description="Disordered" evidence="1">
    <location>
        <begin position="77"/>
        <end position="213"/>
    </location>
</feature>
<comment type="caution">
    <text evidence="3">The sequence shown here is derived from an EMBL/GenBank/DDBJ whole genome shotgun (WGS) entry which is preliminary data.</text>
</comment>
<evidence type="ECO:0000256" key="2">
    <source>
        <dbReference type="SAM" id="SignalP"/>
    </source>
</evidence>
<evidence type="ECO:0000313" key="3">
    <source>
        <dbReference type="EMBL" id="CAB9529804.1"/>
    </source>
</evidence>
<dbReference type="Proteomes" id="UP001153069">
    <property type="component" value="Unassembled WGS sequence"/>
</dbReference>
<reference evidence="3" key="1">
    <citation type="submission" date="2020-06" db="EMBL/GenBank/DDBJ databases">
        <authorList>
            <consortium name="Plant Systems Biology data submission"/>
        </authorList>
    </citation>
    <scope>NUCLEOTIDE SEQUENCE</scope>
    <source>
        <strain evidence="3">D6</strain>
    </source>
</reference>
<feature type="compositionally biased region" description="Low complexity" evidence="1">
    <location>
        <begin position="134"/>
        <end position="147"/>
    </location>
</feature>
<feature type="compositionally biased region" description="Basic and acidic residues" evidence="1">
    <location>
        <begin position="108"/>
        <end position="123"/>
    </location>
</feature>
<feature type="compositionally biased region" description="Basic residues" evidence="1">
    <location>
        <begin position="168"/>
        <end position="180"/>
    </location>
</feature>
<proteinExistence type="predicted"/>
<keyword evidence="4" id="KW-1185">Reference proteome</keyword>